<dbReference type="EMBL" id="JAACNH010000009">
    <property type="protein sequence ID" value="KAG8433305.1"/>
    <property type="molecule type" value="Genomic_DNA"/>
</dbReference>
<dbReference type="Proteomes" id="UP000812440">
    <property type="component" value="Chromosome 9"/>
</dbReference>
<keyword evidence="1" id="KW-0472">Membrane</keyword>
<feature type="transmembrane region" description="Helical" evidence="1">
    <location>
        <begin position="177"/>
        <end position="198"/>
    </location>
</feature>
<proteinExistence type="predicted"/>
<evidence type="ECO:0000256" key="1">
    <source>
        <dbReference type="SAM" id="Phobius"/>
    </source>
</evidence>
<dbReference type="AlphaFoldDB" id="A0A8T2IK34"/>
<keyword evidence="3" id="KW-1185">Reference proteome</keyword>
<sequence>MVQKKTVPGTIALSLTASQFSAYLTMFRTSSCPPGNEVDVQDKWIPYEGQRMKKGMLVRCAIQILFLNNQLSHQEKCWSSLIQTWCTSDYLTPEGTIHPLHIPEPDVHFQNVIIAMSCTILDELRRQFYAHLPNQFHKSPYKTELILVVQFVVQLMMNSVAPLQFMLQLVLSFGTNIWALAILVNGITPLESLLCSFASSLNKDLYEEEELFVVQLAKQGPSYASNLIVLCFTAQM</sequence>
<feature type="transmembrane region" description="Helical" evidence="1">
    <location>
        <begin position="145"/>
        <end position="165"/>
    </location>
</feature>
<organism evidence="2 3">
    <name type="scientific">Hymenochirus boettgeri</name>
    <name type="common">Congo dwarf clawed frog</name>
    <dbReference type="NCBI Taxonomy" id="247094"/>
    <lineage>
        <taxon>Eukaryota</taxon>
        <taxon>Metazoa</taxon>
        <taxon>Chordata</taxon>
        <taxon>Craniata</taxon>
        <taxon>Vertebrata</taxon>
        <taxon>Euteleostomi</taxon>
        <taxon>Amphibia</taxon>
        <taxon>Batrachia</taxon>
        <taxon>Anura</taxon>
        <taxon>Pipoidea</taxon>
        <taxon>Pipidae</taxon>
        <taxon>Pipinae</taxon>
        <taxon>Hymenochirus</taxon>
    </lineage>
</organism>
<protein>
    <submittedName>
        <fullName evidence="2">Uncharacterized protein</fullName>
    </submittedName>
</protein>
<dbReference type="OrthoDB" id="266020at2759"/>
<gene>
    <name evidence="2" type="ORF">GDO86_017550</name>
</gene>
<reference evidence="2" key="1">
    <citation type="thesis" date="2020" institute="ProQuest LLC" country="789 East Eisenhower Parkway, Ann Arbor, MI, USA">
        <title>Comparative Genomics and Chromosome Evolution.</title>
        <authorList>
            <person name="Mudd A.B."/>
        </authorList>
    </citation>
    <scope>NUCLEOTIDE SEQUENCE</scope>
    <source>
        <strain evidence="2">Female2</strain>
        <tissue evidence="2">Blood</tissue>
    </source>
</reference>
<keyword evidence="1" id="KW-0812">Transmembrane</keyword>
<accession>A0A8T2IK34</accession>
<keyword evidence="1" id="KW-1133">Transmembrane helix</keyword>
<evidence type="ECO:0000313" key="3">
    <source>
        <dbReference type="Proteomes" id="UP000812440"/>
    </source>
</evidence>
<name>A0A8T2IK34_9PIPI</name>
<evidence type="ECO:0000313" key="2">
    <source>
        <dbReference type="EMBL" id="KAG8433305.1"/>
    </source>
</evidence>
<comment type="caution">
    <text evidence="2">The sequence shown here is derived from an EMBL/GenBank/DDBJ whole genome shotgun (WGS) entry which is preliminary data.</text>
</comment>